<evidence type="ECO:0000313" key="2">
    <source>
        <dbReference type="EMBL" id="EUA86178.1"/>
    </source>
</evidence>
<evidence type="ECO:0000259" key="1">
    <source>
        <dbReference type="Pfam" id="PF00934"/>
    </source>
</evidence>
<gene>
    <name evidence="2" type="ORF">I551_7326</name>
</gene>
<keyword evidence="3" id="KW-1185">Reference proteome</keyword>
<dbReference type="InterPro" id="IPR038332">
    <property type="entry name" value="PPE_sf"/>
</dbReference>
<dbReference type="Pfam" id="PF21526">
    <property type="entry name" value="PGRS"/>
    <property type="match status" value="1"/>
</dbReference>
<protein>
    <submittedName>
        <fullName evidence="2">PE family protein</fullName>
    </submittedName>
</protein>
<accession>A0ABN0QNC6</accession>
<evidence type="ECO:0000313" key="3">
    <source>
        <dbReference type="Proteomes" id="UP000020681"/>
    </source>
</evidence>
<dbReference type="SUPFAM" id="SSF140459">
    <property type="entry name" value="PE/PPE dimer-like"/>
    <property type="match status" value="1"/>
</dbReference>
<dbReference type="Proteomes" id="UP000020681">
    <property type="component" value="Unassembled WGS sequence"/>
</dbReference>
<proteinExistence type="predicted"/>
<reference evidence="2 3" key="1">
    <citation type="submission" date="2014-01" db="EMBL/GenBank/DDBJ databases">
        <authorList>
            <person name="Dobos K."/>
            <person name="Lenaerts A."/>
            <person name="Ordway D."/>
            <person name="DeGroote M.A."/>
            <person name="Parker T."/>
            <person name="Sizemore C."/>
            <person name="Tallon L.J."/>
            <person name="Sadzewicz L.K."/>
            <person name="Sengamalay N."/>
            <person name="Fraser C.M."/>
            <person name="Hine E."/>
            <person name="Shefchek K.A."/>
            <person name="Das S.P."/>
            <person name="Tettelin H."/>
        </authorList>
    </citation>
    <scope>NUCLEOTIDE SEQUENCE [LARGE SCALE GENOMIC DNA]</scope>
    <source>
        <strain evidence="2 3">Harvey</strain>
    </source>
</reference>
<feature type="domain" description="PE" evidence="1">
    <location>
        <begin position="1"/>
        <end position="85"/>
    </location>
</feature>
<sequence length="229" mass="20666">MLAGAAGDLVGIGSQLAAANTAAIGPTTTVLAAGADEVSAAIAAVFSGHGQAYQVLSAQVAAFHQRFVEALNAGAQSYVGAEAANATPLQTLEQDALGIINAPTQALVGRPLIGNGANGTAANPNGGDGGLLYGNGGNGFAQTGNNNVAGGDGGNAGLIGNGGAGGGGGTAFAGGKGGHGGLLYGNGGAGGIGGDGTGNGFGSLSGGGNGGAGAPGLSGLGGPAAGADT</sequence>
<dbReference type="EMBL" id="JAOL01000179">
    <property type="protein sequence ID" value="EUA86178.1"/>
    <property type="molecule type" value="Genomic_DNA"/>
</dbReference>
<dbReference type="InterPro" id="IPR000084">
    <property type="entry name" value="PE-PGRS_N"/>
</dbReference>
<name>A0ABN0QNC6_MYCUL</name>
<dbReference type="Pfam" id="PF00934">
    <property type="entry name" value="PE"/>
    <property type="match status" value="1"/>
</dbReference>
<dbReference type="Gene3D" id="1.10.287.850">
    <property type="entry name" value="HP0062-like domain"/>
    <property type="match status" value="1"/>
</dbReference>
<comment type="caution">
    <text evidence="2">The sequence shown here is derived from an EMBL/GenBank/DDBJ whole genome shotgun (WGS) entry which is preliminary data.</text>
</comment>
<dbReference type="InterPro" id="IPR048996">
    <property type="entry name" value="PGRS_rpt"/>
</dbReference>
<organism evidence="2 3">
    <name type="scientific">Mycobacterium ulcerans str. Harvey</name>
    <dbReference type="NCBI Taxonomy" id="1299332"/>
    <lineage>
        <taxon>Bacteria</taxon>
        <taxon>Bacillati</taxon>
        <taxon>Actinomycetota</taxon>
        <taxon>Actinomycetes</taxon>
        <taxon>Mycobacteriales</taxon>
        <taxon>Mycobacteriaceae</taxon>
        <taxon>Mycobacterium</taxon>
        <taxon>Mycobacterium ulcerans group</taxon>
    </lineage>
</organism>